<comment type="caution">
    <text evidence="2">The sequence shown here is derived from an EMBL/GenBank/DDBJ whole genome shotgun (WGS) entry which is preliminary data.</text>
</comment>
<gene>
    <name evidence="2" type="ORF">AXE65_01980</name>
</gene>
<dbReference type="EMBL" id="LSZO01000144">
    <property type="protein sequence ID" value="KXU38356.1"/>
    <property type="molecule type" value="Genomic_DNA"/>
</dbReference>
<protein>
    <submittedName>
        <fullName evidence="2">Uncharacterized protein</fullName>
    </submittedName>
</protein>
<name>A0A139SUS5_9GAMM</name>
<reference evidence="2 3" key="1">
    <citation type="submission" date="2016-02" db="EMBL/GenBank/DDBJ databases">
        <authorList>
            <person name="Wen L."/>
            <person name="He K."/>
            <person name="Yang H."/>
        </authorList>
    </citation>
    <scope>NUCLEOTIDE SEQUENCE [LARGE SCALE GENOMIC DNA]</scope>
    <source>
        <strain evidence="2 3">CV58</strain>
    </source>
</reference>
<organism evidence="2 3">
    <name type="scientific">Ventosimonas gracilis</name>
    <dbReference type="NCBI Taxonomy" id="1680762"/>
    <lineage>
        <taxon>Bacteria</taxon>
        <taxon>Pseudomonadati</taxon>
        <taxon>Pseudomonadota</taxon>
        <taxon>Gammaproteobacteria</taxon>
        <taxon>Pseudomonadales</taxon>
        <taxon>Ventosimonadaceae</taxon>
        <taxon>Ventosimonas</taxon>
    </lineage>
</organism>
<keyword evidence="3" id="KW-1185">Reference proteome</keyword>
<dbReference type="AlphaFoldDB" id="A0A139SUS5"/>
<keyword evidence="1" id="KW-0472">Membrane</keyword>
<keyword evidence="1" id="KW-0812">Transmembrane</keyword>
<feature type="transmembrane region" description="Helical" evidence="1">
    <location>
        <begin position="20"/>
        <end position="38"/>
    </location>
</feature>
<evidence type="ECO:0000313" key="3">
    <source>
        <dbReference type="Proteomes" id="UP000072660"/>
    </source>
</evidence>
<evidence type="ECO:0000313" key="2">
    <source>
        <dbReference type="EMBL" id="KXU38356.1"/>
    </source>
</evidence>
<sequence>MCAFRKAAEPEGRFLLRLRVIVLMMRLAAKGLLMLFWMRAIRRPFAVSGIRCLHPQAKQRVPFVRGCVPIDTDSSHDKNRVRVLKTANGLAMAGAASAHGCVSFPAEGVFAFGILVCCHKKRHDRLRIDARQMLIAAPS</sequence>
<keyword evidence="1" id="KW-1133">Transmembrane helix</keyword>
<accession>A0A139SUS5</accession>
<evidence type="ECO:0000256" key="1">
    <source>
        <dbReference type="SAM" id="Phobius"/>
    </source>
</evidence>
<dbReference type="Proteomes" id="UP000072660">
    <property type="component" value="Unassembled WGS sequence"/>
</dbReference>
<proteinExistence type="predicted"/>